<evidence type="ECO:0000256" key="15">
    <source>
        <dbReference type="HAMAP-Rule" id="MF_00283"/>
    </source>
</evidence>
<keyword evidence="4 15" id="KW-0963">Cytoplasm</keyword>
<keyword evidence="5 16" id="KW-0820">tRNA-binding</keyword>
<dbReference type="Proteomes" id="UP000030101">
    <property type="component" value="Unassembled WGS sequence"/>
</dbReference>
<dbReference type="RefSeq" id="WP_036791835.1">
    <property type="nucleotide sequence ID" value="NZ_JQZV01000013.1"/>
</dbReference>
<comment type="subunit">
    <text evidence="3 15">Tetramer of two alpha and two beta subunits.</text>
</comment>
<evidence type="ECO:0000256" key="16">
    <source>
        <dbReference type="PROSITE-ProRule" id="PRU00209"/>
    </source>
</evidence>
<dbReference type="InterPro" id="IPR012340">
    <property type="entry name" value="NA-bd_OB-fold"/>
</dbReference>
<dbReference type="InterPro" id="IPR045864">
    <property type="entry name" value="aa-tRNA-synth_II/BPL/LPL"/>
</dbReference>
<keyword evidence="8 15" id="KW-0547">Nucleotide-binding</keyword>
<gene>
    <name evidence="15" type="primary">pheT</name>
    <name evidence="20" type="ORF">HQ43_08225</name>
</gene>
<evidence type="ECO:0000256" key="8">
    <source>
        <dbReference type="ARBA" id="ARBA00022741"/>
    </source>
</evidence>
<evidence type="ECO:0000256" key="11">
    <source>
        <dbReference type="ARBA" id="ARBA00022884"/>
    </source>
</evidence>
<dbReference type="InterPro" id="IPR041616">
    <property type="entry name" value="PheRS_beta_core"/>
</dbReference>
<keyword evidence="7 15" id="KW-0479">Metal-binding</keyword>
<dbReference type="InterPro" id="IPR005121">
    <property type="entry name" value="Fdx_antiC-bd"/>
</dbReference>
<dbReference type="PANTHER" id="PTHR10947:SF0">
    <property type="entry name" value="PHENYLALANINE--TRNA LIGASE BETA SUBUNIT"/>
    <property type="match status" value="1"/>
</dbReference>
<feature type="binding site" evidence="15">
    <location>
        <position position="482"/>
    </location>
    <ligand>
        <name>Mg(2+)</name>
        <dbReference type="ChEBI" id="CHEBI:18420"/>
        <note>shared with alpha subunit</note>
    </ligand>
</feature>
<organism evidence="20 21">
    <name type="scientific">Porphyromonas canoris</name>
    <dbReference type="NCBI Taxonomy" id="36875"/>
    <lineage>
        <taxon>Bacteria</taxon>
        <taxon>Pseudomonadati</taxon>
        <taxon>Bacteroidota</taxon>
        <taxon>Bacteroidia</taxon>
        <taxon>Bacteroidales</taxon>
        <taxon>Porphyromonadaceae</taxon>
        <taxon>Porphyromonas</taxon>
    </lineage>
</organism>
<dbReference type="InterPro" id="IPR002547">
    <property type="entry name" value="tRNA-bd_dom"/>
</dbReference>
<evidence type="ECO:0000256" key="13">
    <source>
        <dbReference type="ARBA" id="ARBA00023146"/>
    </source>
</evidence>
<dbReference type="InterPro" id="IPR004532">
    <property type="entry name" value="Phe-tRNA-ligase_IIc_bsu_bact"/>
</dbReference>
<dbReference type="InterPro" id="IPR033714">
    <property type="entry name" value="tRNA_bind_bactPheRS"/>
</dbReference>
<evidence type="ECO:0000256" key="1">
    <source>
        <dbReference type="ARBA" id="ARBA00004496"/>
    </source>
</evidence>
<dbReference type="InterPro" id="IPR036690">
    <property type="entry name" value="Fdx_antiC-bd_sf"/>
</dbReference>
<name>A0ABR4XK11_9PORP</name>
<comment type="catalytic activity">
    <reaction evidence="14 15">
        <text>tRNA(Phe) + L-phenylalanine + ATP = L-phenylalanyl-tRNA(Phe) + AMP + diphosphate + H(+)</text>
        <dbReference type="Rhea" id="RHEA:19413"/>
        <dbReference type="Rhea" id="RHEA-COMP:9668"/>
        <dbReference type="Rhea" id="RHEA-COMP:9699"/>
        <dbReference type="ChEBI" id="CHEBI:15378"/>
        <dbReference type="ChEBI" id="CHEBI:30616"/>
        <dbReference type="ChEBI" id="CHEBI:33019"/>
        <dbReference type="ChEBI" id="CHEBI:58095"/>
        <dbReference type="ChEBI" id="CHEBI:78442"/>
        <dbReference type="ChEBI" id="CHEBI:78531"/>
        <dbReference type="ChEBI" id="CHEBI:456215"/>
        <dbReference type="EC" id="6.1.1.20"/>
    </reaction>
</comment>
<comment type="cofactor">
    <cofactor evidence="15">
        <name>Mg(2+)</name>
        <dbReference type="ChEBI" id="CHEBI:18420"/>
    </cofactor>
    <text evidence="15">Binds 2 magnesium ions per tetramer.</text>
</comment>
<feature type="domain" description="FDX-ACB" evidence="18">
    <location>
        <begin position="732"/>
        <end position="826"/>
    </location>
</feature>
<dbReference type="PROSITE" id="PS50886">
    <property type="entry name" value="TRBD"/>
    <property type="match status" value="1"/>
</dbReference>
<evidence type="ECO:0000259" key="17">
    <source>
        <dbReference type="PROSITE" id="PS50886"/>
    </source>
</evidence>
<proteinExistence type="inferred from homology"/>
<dbReference type="InterPro" id="IPR005147">
    <property type="entry name" value="tRNA_synthase_B5-dom"/>
</dbReference>
<dbReference type="InterPro" id="IPR045060">
    <property type="entry name" value="Phe-tRNA-ligase_IIc_bsu"/>
</dbReference>
<dbReference type="Gene3D" id="2.40.50.140">
    <property type="entry name" value="Nucleic acid-binding proteins"/>
    <property type="match status" value="1"/>
</dbReference>
<dbReference type="SUPFAM" id="SSF46955">
    <property type="entry name" value="Putative DNA-binding domain"/>
    <property type="match status" value="1"/>
</dbReference>
<evidence type="ECO:0000256" key="3">
    <source>
        <dbReference type="ARBA" id="ARBA00011209"/>
    </source>
</evidence>
<dbReference type="SUPFAM" id="SSF55681">
    <property type="entry name" value="Class II aaRS and biotin synthetases"/>
    <property type="match status" value="1"/>
</dbReference>
<evidence type="ECO:0000313" key="20">
    <source>
        <dbReference type="EMBL" id="KGN92021.1"/>
    </source>
</evidence>
<dbReference type="InterPro" id="IPR009061">
    <property type="entry name" value="DNA-bd_dom_put_sf"/>
</dbReference>
<dbReference type="EC" id="6.1.1.20" evidence="15"/>
<dbReference type="Pfam" id="PF01588">
    <property type="entry name" value="tRNA_bind"/>
    <property type="match status" value="1"/>
</dbReference>
<keyword evidence="10 15" id="KW-0460">Magnesium</keyword>
<dbReference type="SUPFAM" id="SSF56037">
    <property type="entry name" value="PheT/TilS domain"/>
    <property type="match status" value="1"/>
</dbReference>
<dbReference type="SMART" id="SM00874">
    <property type="entry name" value="B5"/>
    <property type="match status" value="1"/>
</dbReference>
<reference evidence="20 21" key="1">
    <citation type="submission" date="2014-08" db="EMBL/GenBank/DDBJ databases">
        <title>Porphyromonas canoris strain:OH2762 Genome sequencing.</title>
        <authorList>
            <person name="Wallis C."/>
            <person name="Deusch O."/>
            <person name="O'Flynn C."/>
            <person name="Davis I."/>
            <person name="Jospin G."/>
            <person name="Darling A.E."/>
            <person name="Coil D.A."/>
            <person name="Alexiev A."/>
            <person name="Horsfall A."/>
            <person name="Kirkwood N."/>
            <person name="Harris S."/>
            <person name="Eisen J.A."/>
        </authorList>
    </citation>
    <scope>NUCLEOTIDE SEQUENCE [LARGE SCALE GENOMIC DNA]</scope>
    <source>
        <strain evidence="21">COT-108 OH2762</strain>
    </source>
</reference>
<evidence type="ECO:0000256" key="4">
    <source>
        <dbReference type="ARBA" id="ARBA00022490"/>
    </source>
</evidence>
<evidence type="ECO:0000256" key="12">
    <source>
        <dbReference type="ARBA" id="ARBA00022917"/>
    </source>
</evidence>
<dbReference type="SUPFAM" id="SSF54991">
    <property type="entry name" value="Anticodon-binding domain of PheRS"/>
    <property type="match status" value="1"/>
</dbReference>
<dbReference type="SMART" id="SM00896">
    <property type="entry name" value="FDX-ACB"/>
    <property type="match status" value="1"/>
</dbReference>
<comment type="caution">
    <text evidence="20">The sequence shown here is derived from an EMBL/GenBank/DDBJ whole genome shotgun (WGS) entry which is preliminary data.</text>
</comment>
<comment type="subcellular location">
    <subcellularLocation>
        <location evidence="1 15">Cytoplasm</location>
    </subcellularLocation>
</comment>
<dbReference type="EMBL" id="JQZV01000013">
    <property type="protein sequence ID" value="KGN92021.1"/>
    <property type="molecule type" value="Genomic_DNA"/>
</dbReference>
<keyword evidence="13 15" id="KW-0030">Aminoacyl-tRNA synthetase</keyword>
<evidence type="ECO:0000259" key="19">
    <source>
        <dbReference type="PROSITE" id="PS51483"/>
    </source>
</evidence>
<feature type="domain" description="B5" evidence="19">
    <location>
        <begin position="418"/>
        <end position="494"/>
    </location>
</feature>
<dbReference type="InterPro" id="IPR020825">
    <property type="entry name" value="Phe-tRNA_synthase-like_B3/B4"/>
</dbReference>
<dbReference type="Gene3D" id="3.50.40.10">
    <property type="entry name" value="Phenylalanyl-trna Synthetase, Chain B, domain 3"/>
    <property type="match status" value="1"/>
</dbReference>
<dbReference type="InterPro" id="IPR005146">
    <property type="entry name" value="B3/B4_tRNA-bd"/>
</dbReference>
<dbReference type="SUPFAM" id="SSF50249">
    <property type="entry name" value="Nucleic acid-binding proteins"/>
    <property type="match status" value="1"/>
</dbReference>
<dbReference type="HAMAP" id="MF_00283">
    <property type="entry name" value="Phe_tRNA_synth_beta1"/>
    <property type="match status" value="1"/>
</dbReference>
<protein>
    <recommendedName>
        <fullName evidence="15">Phenylalanine--tRNA ligase beta subunit</fullName>
        <ecNumber evidence="15">6.1.1.20</ecNumber>
    </recommendedName>
    <alternativeName>
        <fullName evidence="15">Phenylalanyl-tRNA synthetase beta subunit</fullName>
        <shortName evidence="15">PheRS</shortName>
    </alternativeName>
</protein>
<keyword evidence="21" id="KW-1185">Reference proteome</keyword>
<evidence type="ECO:0000256" key="2">
    <source>
        <dbReference type="ARBA" id="ARBA00008653"/>
    </source>
</evidence>
<evidence type="ECO:0000256" key="5">
    <source>
        <dbReference type="ARBA" id="ARBA00022555"/>
    </source>
</evidence>
<dbReference type="Pfam" id="PF03483">
    <property type="entry name" value="B3_4"/>
    <property type="match status" value="1"/>
</dbReference>
<feature type="binding site" evidence="15">
    <location>
        <position position="472"/>
    </location>
    <ligand>
        <name>Mg(2+)</name>
        <dbReference type="ChEBI" id="CHEBI:18420"/>
        <note>shared with alpha subunit</note>
    </ligand>
</feature>
<evidence type="ECO:0000256" key="6">
    <source>
        <dbReference type="ARBA" id="ARBA00022598"/>
    </source>
</evidence>
<keyword evidence="11 16" id="KW-0694">RNA-binding</keyword>
<dbReference type="Pfam" id="PF17759">
    <property type="entry name" value="tRNA_synthFbeta"/>
    <property type="match status" value="1"/>
</dbReference>
<dbReference type="NCBIfam" id="NF045760">
    <property type="entry name" value="YtpR"/>
    <property type="match status" value="1"/>
</dbReference>
<feature type="binding site" evidence="15">
    <location>
        <position position="478"/>
    </location>
    <ligand>
        <name>Mg(2+)</name>
        <dbReference type="ChEBI" id="CHEBI:18420"/>
        <note>shared with alpha subunit</note>
    </ligand>
</feature>
<evidence type="ECO:0000313" key="21">
    <source>
        <dbReference type="Proteomes" id="UP000030101"/>
    </source>
</evidence>
<dbReference type="Pfam" id="PF03147">
    <property type="entry name" value="FDX-ACB"/>
    <property type="match status" value="1"/>
</dbReference>
<comment type="similarity">
    <text evidence="2 15">Belongs to the phenylalanyl-tRNA synthetase beta subunit family. Type 1 subfamily.</text>
</comment>
<evidence type="ECO:0000256" key="14">
    <source>
        <dbReference type="ARBA" id="ARBA00049255"/>
    </source>
</evidence>
<evidence type="ECO:0000259" key="18">
    <source>
        <dbReference type="PROSITE" id="PS51447"/>
    </source>
</evidence>
<keyword evidence="12 15" id="KW-0648">Protein biosynthesis</keyword>
<feature type="domain" description="TRNA-binding" evidence="17">
    <location>
        <begin position="42"/>
        <end position="154"/>
    </location>
</feature>
<dbReference type="CDD" id="cd02796">
    <property type="entry name" value="tRNA_bind_bactPheRS"/>
    <property type="match status" value="1"/>
</dbReference>
<dbReference type="NCBIfam" id="TIGR00472">
    <property type="entry name" value="pheT_bact"/>
    <property type="match status" value="1"/>
</dbReference>
<dbReference type="Pfam" id="PF03484">
    <property type="entry name" value="B5"/>
    <property type="match status" value="1"/>
</dbReference>
<keyword evidence="9 15" id="KW-0067">ATP-binding</keyword>
<feature type="binding site" evidence="15">
    <location>
        <position position="481"/>
    </location>
    <ligand>
        <name>Mg(2+)</name>
        <dbReference type="ChEBI" id="CHEBI:18420"/>
        <note>shared with alpha subunit</note>
    </ligand>
</feature>
<dbReference type="Gene3D" id="3.30.70.380">
    <property type="entry name" value="Ferrodoxin-fold anticodon-binding domain"/>
    <property type="match status" value="1"/>
</dbReference>
<dbReference type="PROSITE" id="PS51447">
    <property type="entry name" value="FDX_ACB"/>
    <property type="match status" value="1"/>
</dbReference>
<evidence type="ECO:0000256" key="10">
    <source>
        <dbReference type="ARBA" id="ARBA00022842"/>
    </source>
</evidence>
<dbReference type="SMART" id="SM00873">
    <property type="entry name" value="B3_4"/>
    <property type="match status" value="1"/>
</dbReference>
<sequence length="826" mass="91377">MNISLAWLNNYIQSTLDVQEVSEILTSIGLEVGGVEEHESVRGGLKGLVVGKVLTCIDHPNSDHLHITTVDLGDGVPTQIVCGAPNIAAGQTVVVATLGTTLYSGEDSFTIKKSKIRGEESFGMICSAKEIQVGQDSDGIMVLADDVKAGTPAAELFDLKSDYIIEVDITPNRVDATSHYGVARELHAYLKTHAPEKIVSFTPPMKSVELLHEKQSMKNPVTVTIDKESAVVRYSGIVIDNLKVAESPEWLRKALEAIGQKPINNVVDVTNYVLHSIGQPLHAFDLDKLSQHTISVRSAKAGEKLLLLSGAEHELVPQDVVIADAERPLCLGGVMGGEDSGVSESTTRIFLESANFNPTCVRKTARRYALNTDSSFRFERGLDPEATLPALVMAAELLKEIAGGEIASPLTDYYPEKKEPYRVDFSLQKLTSTAGYEIPEATVRTVLKYLDINIAKESNGIWALDVPRYRVDVTREIDVIEEVMRIFGYNNIPMSYTLKASLNHVTETDKSVEAQRIIAEMLTGAGFAEILNNSLTSSKFFLDHSLVGEDEIVTLVNPLSSDLNVMRPSMVKGGLEVIDFNSKRKSGPLSLYEYGSVYHRIDQQLESPTKGYREDSMLALWISGDKWNDHWATNNDSVSTVFHLKAYVYNIMRRLGIAPYHVRYESKSDSPLFAVCEEIRDVKGELLARWGRLSKAVLSDADIAFPVFYAELYWDKLYKIAHSSGIKMKSISKFPAVRRDFALLIDNGVSLVDIERVAYKAEKKLLKGITLFDVYEDPKHLPPGKKSYAVAFELQDEEKTLSDKAIESAMERIHAALVKELGASLR</sequence>
<accession>A0ABR4XK11</accession>
<dbReference type="Gene3D" id="3.30.56.10">
    <property type="match status" value="2"/>
</dbReference>
<dbReference type="Gene3D" id="3.30.930.10">
    <property type="entry name" value="Bira Bifunctional Protein, Domain 2"/>
    <property type="match status" value="1"/>
</dbReference>
<evidence type="ECO:0000256" key="7">
    <source>
        <dbReference type="ARBA" id="ARBA00022723"/>
    </source>
</evidence>
<dbReference type="PROSITE" id="PS51483">
    <property type="entry name" value="B5"/>
    <property type="match status" value="1"/>
</dbReference>
<keyword evidence="6 15" id="KW-0436">Ligase</keyword>
<evidence type="ECO:0000256" key="9">
    <source>
        <dbReference type="ARBA" id="ARBA00022840"/>
    </source>
</evidence>
<dbReference type="PANTHER" id="PTHR10947">
    <property type="entry name" value="PHENYLALANYL-TRNA SYNTHETASE BETA CHAIN AND LEUCINE-RICH REPEAT-CONTAINING PROTEIN 47"/>
    <property type="match status" value="1"/>
</dbReference>